<feature type="domain" description="Amidohydrolase 3" evidence="1">
    <location>
        <begin position="59"/>
        <end position="540"/>
    </location>
</feature>
<evidence type="ECO:0000313" key="2">
    <source>
        <dbReference type="EMBL" id="ETS87666.1"/>
    </source>
</evidence>
<dbReference type="InterPro" id="IPR013108">
    <property type="entry name" value="Amidohydro_3"/>
</dbReference>
<keyword evidence="3" id="KW-1185">Reference proteome</keyword>
<dbReference type="EMBL" id="KI912109">
    <property type="protein sequence ID" value="ETS87666.1"/>
    <property type="molecule type" value="Genomic_DNA"/>
</dbReference>
<dbReference type="OMA" id="GGWTAYF"/>
<dbReference type="AlphaFoldDB" id="W3XR07"/>
<dbReference type="Proteomes" id="UP000030651">
    <property type="component" value="Unassembled WGS sequence"/>
</dbReference>
<dbReference type="InterPro" id="IPR032466">
    <property type="entry name" value="Metal_Hydrolase"/>
</dbReference>
<accession>W3XR07</accession>
<proteinExistence type="predicted"/>
<dbReference type="RefSeq" id="XP_007828266.1">
    <property type="nucleotide sequence ID" value="XM_007830075.1"/>
</dbReference>
<dbReference type="CDD" id="cd01300">
    <property type="entry name" value="YtcJ_like"/>
    <property type="match status" value="1"/>
</dbReference>
<dbReference type="Gene3D" id="3.20.20.140">
    <property type="entry name" value="Metal-dependent hydrolases"/>
    <property type="match status" value="1"/>
</dbReference>
<sequence>MAKVLRNGRFFLPQSGRQQNAAFADCIVIDQNTGKILQVGSAEDASIAAAIRAGADQRDMQGRVVVPGFVDAHMHLLMTGEAMSKLDIGACTSLADIQATIRAYAAANPSLPRLLCRNWWQSSTNGEALAVQLDDVDPRPIYIDANDLHSVWCNTAALEELRLEKLPDPPGGRIHRYDDGKPSGLLSEGAVISLVWPFLNKSHSLESKLAYLDTAFEAYISAGYTSVGELAMDESMWQLLSQYEARKGSLPLFVTAYWLITPQESLADALKQVDRAIELFTKPGHDQQDGGRRRIGGIKIICDGVVDSCTAALREPYSHDNSNVEPMWTVESLAVVLKHADAAGLQCALHAIGDEAIKTALDALELVGNPSGRHRIEHLELCSPEDAQRLGPLGVIASIQPVHSDPAGLTAWPKLIGAGRCRHIFPYASFANFGAILAMGSDCPTAPHNPLANMYVATNRRSARKPELEDKVAPEFALKLADAVTAATMGAAHACFTDGRTGRLEAGYMADLAVVDMDWDPQMLLKATVVETWSRGQRIFGKS</sequence>
<name>W3XR07_PESFW</name>
<dbReference type="Gene3D" id="3.10.310.70">
    <property type="match status" value="1"/>
</dbReference>
<dbReference type="KEGG" id="pfy:PFICI_01494"/>
<dbReference type="Pfam" id="PF07969">
    <property type="entry name" value="Amidohydro_3"/>
    <property type="match status" value="1"/>
</dbReference>
<dbReference type="InterPro" id="IPR011059">
    <property type="entry name" value="Metal-dep_hydrolase_composite"/>
</dbReference>
<reference evidence="3" key="1">
    <citation type="journal article" date="2015" name="BMC Genomics">
        <title>Genomic and transcriptomic analysis of the endophytic fungus Pestalotiopsis fici reveals its lifestyle and high potential for synthesis of natural products.</title>
        <authorList>
            <person name="Wang X."/>
            <person name="Zhang X."/>
            <person name="Liu L."/>
            <person name="Xiang M."/>
            <person name="Wang W."/>
            <person name="Sun X."/>
            <person name="Che Y."/>
            <person name="Guo L."/>
            <person name="Liu G."/>
            <person name="Guo L."/>
            <person name="Wang C."/>
            <person name="Yin W.B."/>
            <person name="Stadler M."/>
            <person name="Zhang X."/>
            <person name="Liu X."/>
        </authorList>
    </citation>
    <scope>NUCLEOTIDE SEQUENCE [LARGE SCALE GENOMIC DNA]</scope>
    <source>
        <strain evidence="3">W106-1 / CGMCC3.15140</strain>
    </source>
</reference>
<dbReference type="eggNOG" id="ENOG502QWA6">
    <property type="taxonomic scope" value="Eukaryota"/>
</dbReference>
<dbReference type="HOGENOM" id="CLU_009942_5_0_1"/>
<dbReference type="OrthoDB" id="3501663at2759"/>
<dbReference type="PANTHER" id="PTHR22642:SF20">
    <property type="entry name" value="AMIDOHYDROLASE 3 DOMAIN-CONTAINING PROTEIN"/>
    <property type="match status" value="1"/>
</dbReference>
<protein>
    <recommendedName>
        <fullName evidence="1">Amidohydrolase 3 domain-containing protein</fullName>
    </recommendedName>
</protein>
<dbReference type="SUPFAM" id="SSF51556">
    <property type="entry name" value="Metallo-dependent hydrolases"/>
    <property type="match status" value="1"/>
</dbReference>
<dbReference type="SUPFAM" id="SSF51338">
    <property type="entry name" value="Composite domain of metallo-dependent hydrolases"/>
    <property type="match status" value="1"/>
</dbReference>
<evidence type="ECO:0000313" key="3">
    <source>
        <dbReference type="Proteomes" id="UP000030651"/>
    </source>
</evidence>
<dbReference type="GeneID" id="19266507"/>
<dbReference type="InParanoid" id="W3XR07"/>
<organism evidence="2 3">
    <name type="scientific">Pestalotiopsis fici (strain W106-1 / CGMCC3.15140)</name>
    <dbReference type="NCBI Taxonomy" id="1229662"/>
    <lineage>
        <taxon>Eukaryota</taxon>
        <taxon>Fungi</taxon>
        <taxon>Dikarya</taxon>
        <taxon>Ascomycota</taxon>
        <taxon>Pezizomycotina</taxon>
        <taxon>Sordariomycetes</taxon>
        <taxon>Xylariomycetidae</taxon>
        <taxon>Amphisphaeriales</taxon>
        <taxon>Sporocadaceae</taxon>
        <taxon>Pestalotiopsis</taxon>
    </lineage>
</organism>
<evidence type="ECO:0000259" key="1">
    <source>
        <dbReference type="Pfam" id="PF07969"/>
    </source>
</evidence>
<dbReference type="Gene3D" id="2.30.40.10">
    <property type="entry name" value="Urease, subunit C, domain 1"/>
    <property type="match status" value="1"/>
</dbReference>
<dbReference type="PANTHER" id="PTHR22642">
    <property type="entry name" value="IMIDAZOLONEPROPIONASE"/>
    <property type="match status" value="1"/>
</dbReference>
<gene>
    <name evidence="2" type="ORF">PFICI_01494</name>
</gene>
<dbReference type="InterPro" id="IPR033932">
    <property type="entry name" value="YtcJ-like"/>
</dbReference>
<dbReference type="GO" id="GO:0016810">
    <property type="term" value="F:hydrolase activity, acting on carbon-nitrogen (but not peptide) bonds"/>
    <property type="evidence" value="ECO:0007669"/>
    <property type="project" value="InterPro"/>
</dbReference>